<keyword evidence="6 7" id="KW-0472">Membrane</keyword>
<evidence type="ECO:0000256" key="7">
    <source>
        <dbReference type="RuleBase" id="RU363032"/>
    </source>
</evidence>
<dbReference type="AlphaFoldDB" id="A0A517MSM0"/>
<dbReference type="PANTHER" id="PTHR30465">
    <property type="entry name" value="INNER MEMBRANE ABC TRANSPORTER"/>
    <property type="match status" value="1"/>
</dbReference>
<feature type="transmembrane region" description="Helical" evidence="7">
    <location>
        <begin position="9"/>
        <end position="30"/>
    </location>
</feature>
<feature type="domain" description="ABC transmembrane type-1" evidence="8">
    <location>
        <begin position="94"/>
        <end position="291"/>
    </location>
</feature>
<protein>
    <submittedName>
        <fullName evidence="9">Oligopeptide transport system permease protein OppB</fullName>
    </submittedName>
</protein>
<dbReference type="InterPro" id="IPR000515">
    <property type="entry name" value="MetI-like"/>
</dbReference>
<keyword evidence="3" id="KW-1003">Cell membrane</keyword>
<sequence>MIAMSLRRLGWMVLTLWVVFTISFFLMRAVPNGPLSSERNLSPEIERLMAKRFNLDKTPFEQYRMELGNILSGDLGHSFRLNDFTVAEVIEQGLPISLSLGSLALAFALTLGLIAGVTSAVFRGTRWDTGFMLLATTGIALPNFVIAGICILVFVFFFSWFPAAGWGSWQHMVLPAFCLGLPYAASISRISRTSMLDVLSEDYIRTARAKGVGPTRVVMVHALRSALLPVVSYLGPAVAGILTGSLVIERVFAIPGLGTHFVEAAIQGDYTLAMGMVLLYTVLLYSMNWLVDLSYAFLNPRISAHS</sequence>
<feature type="transmembrane region" description="Helical" evidence="7">
    <location>
        <begin position="167"/>
        <end position="185"/>
    </location>
</feature>
<name>A0A517MSM0_9BACT</name>
<gene>
    <name evidence="9" type="primary">oppB</name>
    <name evidence="9" type="ORF">HG15A2_11520</name>
</gene>
<keyword evidence="2 7" id="KW-0813">Transport</keyword>
<dbReference type="Proteomes" id="UP000319852">
    <property type="component" value="Chromosome"/>
</dbReference>
<dbReference type="SUPFAM" id="SSF161098">
    <property type="entry name" value="MetI-like"/>
    <property type="match status" value="1"/>
</dbReference>
<comment type="subcellular location">
    <subcellularLocation>
        <location evidence="1 7">Cell membrane</location>
        <topology evidence="1 7">Multi-pass membrane protein</topology>
    </subcellularLocation>
</comment>
<keyword evidence="10" id="KW-1185">Reference proteome</keyword>
<proteinExistence type="inferred from homology"/>
<evidence type="ECO:0000256" key="4">
    <source>
        <dbReference type="ARBA" id="ARBA00022692"/>
    </source>
</evidence>
<dbReference type="GO" id="GO:0005886">
    <property type="term" value="C:plasma membrane"/>
    <property type="evidence" value="ECO:0007669"/>
    <property type="project" value="UniProtKB-SubCell"/>
</dbReference>
<evidence type="ECO:0000256" key="2">
    <source>
        <dbReference type="ARBA" id="ARBA00022448"/>
    </source>
</evidence>
<feature type="transmembrane region" description="Helical" evidence="7">
    <location>
        <begin position="134"/>
        <end position="161"/>
    </location>
</feature>
<dbReference type="CDD" id="cd06261">
    <property type="entry name" value="TM_PBP2"/>
    <property type="match status" value="1"/>
</dbReference>
<dbReference type="Gene3D" id="1.10.3720.10">
    <property type="entry name" value="MetI-like"/>
    <property type="match status" value="1"/>
</dbReference>
<dbReference type="Pfam" id="PF00528">
    <property type="entry name" value="BPD_transp_1"/>
    <property type="match status" value="1"/>
</dbReference>
<feature type="transmembrane region" description="Helical" evidence="7">
    <location>
        <begin position="277"/>
        <end position="298"/>
    </location>
</feature>
<evidence type="ECO:0000259" key="8">
    <source>
        <dbReference type="PROSITE" id="PS50928"/>
    </source>
</evidence>
<evidence type="ECO:0000256" key="3">
    <source>
        <dbReference type="ARBA" id="ARBA00022475"/>
    </source>
</evidence>
<dbReference type="RefSeq" id="WP_145058614.1">
    <property type="nucleotide sequence ID" value="NZ_CP036263.1"/>
</dbReference>
<dbReference type="OrthoDB" id="9773221at2"/>
<feature type="transmembrane region" description="Helical" evidence="7">
    <location>
        <begin position="226"/>
        <end position="248"/>
    </location>
</feature>
<reference evidence="9 10" key="1">
    <citation type="submission" date="2019-02" db="EMBL/GenBank/DDBJ databases">
        <title>Deep-cultivation of Planctomycetes and their phenomic and genomic characterization uncovers novel biology.</title>
        <authorList>
            <person name="Wiegand S."/>
            <person name="Jogler M."/>
            <person name="Boedeker C."/>
            <person name="Pinto D."/>
            <person name="Vollmers J."/>
            <person name="Rivas-Marin E."/>
            <person name="Kohn T."/>
            <person name="Peeters S.H."/>
            <person name="Heuer A."/>
            <person name="Rast P."/>
            <person name="Oberbeckmann S."/>
            <person name="Bunk B."/>
            <person name="Jeske O."/>
            <person name="Meyerdierks A."/>
            <person name="Storesund J.E."/>
            <person name="Kallscheuer N."/>
            <person name="Luecker S."/>
            <person name="Lage O.M."/>
            <person name="Pohl T."/>
            <person name="Merkel B.J."/>
            <person name="Hornburger P."/>
            <person name="Mueller R.-W."/>
            <person name="Bruemmer F."/>
            <person name="Labrenz M."/>
            <person name="Spormann A.M."/>
            <person name="Op den Camp H."/>
            <person name="Overmann J."/>
            <person name="Amann R."/>
            <person name="Jetten M.S.M."/>
            <person name="Mascher T."/>
            <person name="Medema M.H."/>
            <person name="Devos D.P."/>
            <person name="Kaster A.-K."/>
            <person name="Ovreas L."/>
            <person name="Rohde M."/>
            <person name="Galperin M.Y."/>
            <person name="Jogler C."/>
        </authorList>
    </citation>
    <scope>NUCLEOTIDE SEQUENCE [LARGE SCALE GENOMIC DNA]</scope>
    <source>
        <strain evidence="9 10">HG15A2</strain>
    </source>
</reference>
<comment type="similarity">
    <text evidence="7">Belongs to the binding-protein-dependent transport system permease family.</text>
</comment>
<dbReference type="PANTHER" id="PTHR30465:SF74">
    <property type="entry name" value="OLIGOPEPTIDE TRANSPORT SYSTEM PERMEASE PROTEIN OPPB"/>
    <property type="match status" value="1"/>
</dbReference>
<keyword evidence="4 7" id="KW-0812">Transmembrane</keyword>
<accession>A0A517MSM0</accession>
<evidence type="ECO:0000313" key="9">
    <source>
        <dbReference type="EMBL" id="QDS97884.1"/>
    </source>
</evidence>
<evidence type="ECO:0000256" key="6">
    <source>
        <dbReference type="ARBA" id="ARBA00023136"/>
    </source>
</evidence>
<dbReference type="GO" id="GO:0055085">
    <property type="term" value="P:transmembrane transport"/>
    <property type="evidence" value="ECO:0007669"/>
    <property type="project" value="InterPro"/>
</dbReference>
<dbReference type="PROSITE" id="PS50928">
    <property type="entry name" value="ABC_TM1"/>
    <property type="match status" value="1"/>
</dbReference>
<feature type="transmembrane region" description="Helical" evidence="7">
    <location>
        <begin position="103"/>
        <end position="122"/>
    </location>
</feature>
<organism evidence="9 10">
    <name type="scientific">Adhaeretor mobilis</name>
    <dbReference type="NCBI Taxonomy" id="1930276"/>
    <lineage>
        <taxon>Bacteria</taxon>
        <taxon>Pseudomonadati</taxon>
        <taxon>Planctomycetota</taxon>
        <taxon>Planctomycetia</taxon>
        <taxon>Pirellulales</taxon>
        <taxon>Lacipirellulaceae</taxon>
        <taxon>Adhaeretor</taxon>
    </lineage>
</organism>
<keyword evidence="5 7" id="KW-1133">Transmembrane helix</keyword>
<dbReference type="InterPro" id="IPR035906">
    <property type="entry name" value="MetI-like_sf"/>
</dbReference>
<dbReference type="EMBL" id="CP036263">
    <property type="protein sequence ID" value="QDS97884.1"/>
    <property type="molecule type" value="Genomic_DNA"/>
</dbReference>
<evidence type="ECO:0000256" key="5">
    <source>
        <dbReference type="ARBA" id="ARBA00022989"/>
    </source>
</evidence>
<dbReference type="KEGG" id="amob:HG15A2_11520"/>
<evidence type="ECO:0000256" key="1">
    <source>
        <dbReference type="ARBA" id="ARBA00004651"/>
    </source>
</evidence>
<evidence type="ECO:0000313" key="10">
    <source>
        <dbReference type="Proteomes" id="UP000319852"/>
    </source>
</evidence>